<reference evidence="1" key="5">
    <citation type="journal article" date="2021" name="G3 (Bethesda)">
        <title>Aegilops tauschii genome assembly Aet v5.0 features greater sequence contiguity and improved annotation.</title>
        <authorList>
            <person name="Wang L."/>
            <person name="Zhu T."/>
            <person name="Rodriguez J.C."/>
            <person name="Deal K.R."/>
            <person name="Dubcovsky J."/>
            <person name="McGuire P.E."/>
            <person name="Lux T."/>
            <person name="Spannagl M."/>
            <person name="Mayer K.F.X."/>
            <person name="Baldrich P."/>
            <person name="Meyers B.C."/>
            <person name="Huo N."/>
            <person name="Gu Y.Q."/>
            <person name="Zhou H."/>
            <person name="Devos K.M."/>
            <person name="Bennetzen J.L."/>
            <person name="Unver T."/>
            <person name="Budak H."/>
            <person name="Gulick P.J."/>
            <person name="Galiba G."/>
            <person name="Kalapos B."/>
            <person name="Nelson D.R."/>
            <person name="Li P."/>
            <person name="You F.M."/>
            <person name="Luo M.C."/>
            <person name="Dvorak J."/>
        </authorList>
    </citation>
    <scope>NUCLEOTIDE SEQUENCE [LARGE SCALE GENOMIC DNA]</scope>
    <source>
        <strain evidence="1">cv. AL8/78</strain>
    </source>
</reference>
<name>A0A453QY99_AEGTS</name>
<dbReference type="Proteomes" id="UP000015105">
    <property type="component" value="Chromosome 7D"/>
</dbReference>
<reference evidence="1" key="4">
    <citation type="submission" date="2019-03" db="UniProtKB">
        <authorList>
            <consortium name="EnsemblPlants"/>
        </authorList>
    </citation>
    <scope>IDENTIFICATION</scope>
</reference>
<reference evidence="1" key="3">
    <citation type="journal article" date="2017" name="Nature">
        <title>Genome sequence of the progenitor of the wheat D genome Aegilops tauschii.</title>
        <authorList>
            <person name="Luo M.C."/>
            <person name="Gu Y.Q."/>
            <person name="Puiu D."/>
            <person name="Wang H."/>
            <person name="Twardziok S.O."/>
            <person name="Deal K.R."/>
            <person name="Huo N."/>
            <person name="Zhu T."/>
            <person name="Wang L."/>
            <person name="Wang Y."/>
            <person name="McGuire P.E."/>
            <person name="Liu S."/>
            <person name="Long H."/>
            <person name="Ramasamy R.K."/>
            <person name="Rodriguez J.C."/>
            <person name="Van S.L."/>
            <person name="Yuan L."/>
            <person name="Wang Z."/>
            <person name="Xia Z."/>
            <person name="Xiao L."/>
            <person name="Anderson O.D."/>
            <person name="Ouyang S."/>
            <person name="Liang Y."/>
            <person name="Zimin A.V."/>
            <person name="Pertea G."/>
            <person name="Qi P."/>
            <person name="Bennetzen J.L."/>
            <person name="Dai X."/>
            <person name="Dawson M.W."/>
            <person name="Muller H.G."/>
            <person name="Kugler K."/>
            <person name="Rivarola-Duarte L."/>
            <person name="Spannagl M."/>
            <person name="Mayer K.F.X."/>
            <person name="Lu F.H."/>
            <person name="Bevan M.W."/>
            <person name="Leroy P."/>
            <person name="Li P."/>
            <person name="You F.M."/>
            <person name="Sun Q."/>
            <person name="Liu Z."/>
            <person name="Lyons E."/>
            <person name="Wicker T."/>
            <person name="Salzberg S.L."/>
            <person name="Devos K.M."/>
            <person name="Dvorak J."/>
        </authorList>
    </citation>
    <scope>NUCLEOTIDE SEQUENCE [LARGE SCALE GENOMIC DNA]</scope>
    <source>
        <strain evidence="1">cv. AL8/78</strain>
    </source>
</reference>
<accession>A0A453QY99</accession>
<proteinExistence type="predicted"/>
<reference evidence="2" key="1">
    <citation type="journal article" date="2014" name="Science">
        <title>Ancient hybridizations among the ancestral genomes of bread wheat.</title>
        <authorList>
            <consortium name="International Wheat Genome Sequencing Consortium,"/>
            <person name="Marcussen T."/>
            <person name="Sandve S.R."/>
            <person name="Heier L."/>
            <person name="Spannagl M."/>
            <person name="Pfeifer M."/>
            <person name="Jakobsen K.S."/>
            <person name="Wulff B.B."/>
            <person name="Steuernagel B."/>
            <person name="Mayer K.F."/>
            <person name="Olsen O.A."/>
        </authorList>
    </citation>
    <scope>NUCLEOTIDE SEQUENCE [LARGE SCALE GENOMIC DNA]</scope>
    <source>
        <strain evidence="2">cv. AL8/78</strain>
    </source>
</reference>
<protein>
    <submittedName>
        <fullName evidence="1">Uncharacterized protein</fullName>
    </submittedName>
</protein>
<organism evidence="1 2">
    <name type="scientific">Aegilops tauschii subsp. strangulata</name>
    <name type="common">Goatgrass</name>
    <dbReference type="NCBI Taxonomy" id="200361"/>
    <lineage>
        <taxon>Eukaryota</taxon>
        <taxon>Viridiplantae</taxon>
        <taxon>Streptophyta</taxon>
        <taxon>Embryophyta</taxon>
        <taxon>Tracheophyta</taxon>
        <taxon>Spermatophyta</taxon>
        <taxon>Magnoliopsida</taxon>
        <taxon>Liliopsida</taxon>
        <taxon>Poales</taxon>
        <taxon>Poaceae</taxon>
        <taxon>BOP clade</taxon>
        <taxon>Pooideae</taxon>
        <taxon>Triticodae</taxon>
        <taxon>Triticeae</taxon>
        <taxon>Triticinae</taxon>
        <taxon>Aegilops</taxon>
    </lineage>
</organism>
<evidence type="ECO:0000313" key="2">
    <source>
        <dbReference type="Proteomes" id="UP000015105"/>
    </source>
</evidence>
<dbReference type="AlphaFoldDB" id="A0A453QY99"/>
<reference evidence="2" key="2">
    <citation type="journal article" date="2017" name="Nat. Plants">
        <title>The Aegilops tauschii genome reveals multiple impacts of transposons.</title>
        <authorList>
            <person name="Zhao G."/>
            <person name="Zou C."/>
            <person name="Li K."/>
            <person name="Wang K."/>
            <person name="Li T."/>
            <person name="Gao L."/>
            <person name="Zhang X."/>
            <person name="Wang H."/>
            <person name="Yang Z."/>
            <person name="Liu X."/>
            <person name="Jiang W."/>
            <person name="Mao L."/>
            <person name="Kong X."/>
            <person name="Jiao Y."/>
            <person name="Jia J."/>
        </authorList>
    </citation>
    <scope>NUCLEOTIDE SEQUENCE [LARGE SCALE GENOMIC DNA]</scope>
    <source>
        <strain evidence="2">cv. AL8/78</strain>
    </source>
</reference>
<sequence>ARQGRRRRRVRREAVKLTSRNKRAPVHALSMLLGYNHLYRSCILLPFQFSSSENQTRHACTRTCMFMVERAPMRRLISLPFLHEFA</sequence>
<dbReference type="EnsemblPlants" id="AET7Gv20374800.1">
    <property type="protein sequence ID" value="AET7Gv20374800.1"/>
    <property type="gene ID" value="AET7Gv20374800"/>
</dbReference>
<evidence type="ECO:0000313" key="1">
    <source>
        <dbReference type="EnsemblPlants" id="AET7Gv20374800.1"/>
    </source>
</evidence>
<dbReference type="Gramene" id="AET7Gv20374800.1">
    <property type="protein sequence ID" value="AET7Gv20374800.1"/>
    <property type="gene ID" value="AET7Gv20374800"/>
</dbReference>
<keyword evidence="2" id="KW-1185">Reference proteome</keyword>